<dbReference type="PANTHER" id="PTHR37946:SF1">
    <property type="entry name" value="SLL1969 PROTEIN"/>
    <property type="match status" value="1"/>
</dbReference>
<protein>
    <submittedName>
        <fullName evidence="2">Lipase</fullName>
    </submittedName>
</protein>
<accession>A0A1L7D6J1</accession>
<dbReference type="Pfam" id="PF12697">
    <property type="entry name" value="Abhydrolase_6"/>
    <property type="match status" value="1"/>
</dbReference>
<dbReference type="InterPro" id="IPR029058">
    <property type="entry name" value="AB_hydrolase_fold"/>
</dbReference>
<evidence type="ECO:0000313" key="3">
    <source>
        <dbReference type="Proteomes" id="UP000185491"/>
    </source>
</evidence>
<reference evidence="2 3" key="1">
    <citation type="submission" date="2014-08" db="EMBL/GenBank/DDBJ databases">
        <title>Complete genome sequence of Corynebacterium phocae M408/89/1(T)(=DSM 44612(T)), isolated from the common seal (Phoca vitulina).</title>
        <authorList>
            <person name="Ruckert C."/>
            <person name="Albersmeier A."/>
            <person name="Winkler A."/>
            <person name="Kalinowski J."/>
        </authorList>
    </citation>
    <scope>NUCLEOTIDE SEQUENCE [LARGE SCALE GENOMIC DNA]</scope>
    <source>
        <strain evidence="2 3">M408/89/1</strain>
    </source>
</reference>
<dbReference type="AlphaFoldDB" id="A0A1L7D6J1"/>
<dbReference type="STRING" id="161895.CPHO_00270"/>
<gene>
    <name evidence="2" type="ORF">CPHO_00270</name>
</gene>
<dbReference type="SUPFAM" id="SSF53474">
    <property type="entry name" value="alpha/beta-Hydrolases"/>
    <property type="match status" value="1"/>
</dbReference>
<proteinExistence type="predicted"/>
<dbReference type="EMBL" id="CP009249">
    <property type="protein sequence ID" value="APT93562.1"/>
    <property type="molecule type" value="Genomic_DNA"/>
</dbReference>
<dbReference type="InterPro" id="IPR000073">
    <property type="entry name" value="AB_hydrolase_1"/>
</dbReference>
<dbReference type="GO" id="GO:0003824">
    <property type="term" value="F:catalytic activity"/>
    <property type="evidence" value="ECO:0007669"/>
    <property type="project" value="UniProtKB-ARBA"/>
</dbReference>
<dbReference type="Gene3D" id="3.40.50.1820">
    <property type="entry name" value="alpha/beta hydrolase"/>
    <property type="match status" value="1"/>
</dbReference>
<feature type="domain" description="AB hydrolase-1" evidence="1">
    <location>
        <begin position="45"/>
        <end position="159"/>
    </location>
</feature>
<sequence length="270" mass="29025">MAGTYAEASDLAQAASLPLGARLKPRGIFEDFWDARPSAHSPWPVILLHGTTDAKGVWQLLGQELRAEGWAVFAPDYGHRATSPIAESVKQVASYIDAVMAVTGAEKVILIGHSQGGVVARAWLHGPGRGRVKHVICLGSPNHGTTQGGILSPLLAMRHQEYIMRSLIDSYFGPAGQEQVVGSPTLDRLNAEGDTIPGVSYTCIATKQDTVVVPPETCFLDPGDTGAEVDNLYVQDIERLAVVTHMDMPMDRRVRAIVRATLKRLAGQEG</sequence>
<name>A0A1L7D6J1_9CORY</name>
<evidence type="ECO:0000259" key="1">
    <source>
        <dbReference type="Pfam" id="PF12697"/>
    </source>
</evidence>
<dbReference type="Proteomes" id="UP000185491">
    <property type="component" value="Chromosome"/>
</dbReference>
<dbReference type="PANTHER" id="PTHR37946">
    <property type="entry name" value="SLL1969 PROTEIN"/>
    <property type="match status" value="1"/>
</dbReference>
<organism evidence="2 3">
    <name type="scientific">Corynebacterium phocae</name>
    <dbReference type="NCBI Taxonomy" id="161895"/>
    <lineage>
        <taxon>Bacteria</taxon>
        <taxon>Bacillati</taxon>
        <taxon>Actinomycetota</taxon>
        <taxon>Actinomycetes</taxon>
        <taxon>Mycobacteriales</taxon>
        <taxon>Corynebacteriaceae</taxon>
        <taxon>Corynebacterium</taxon>
    </lineage>
</organism>
<evidence type="ECO:0000313" key="2">
    <source>
        <dbReference type="EMBL" id="APT93562.1"/>
    </source>
</evidence>
<keyword evidence="3" id="KW-1185">Reference proteome</keyword>
<dbReference type="KEGG" id="cpho:CPHO_00270"/>